<gene>
    <name evidence="2" type="ORF">CUR178_08169</name>
    <name evidence="3" type="ORF">CUR178_08193</name>
</gene>
<reference evidence="2 4" key="1">
    <citation type="submission" date="2021-02" db="EMBL/GenBank/DDBJ databases">
        <title>Leishmania (Mundinia) enrietti genome sequencing and assembly.</title>
        <authorList>
            <person name="Almutairi H."/>
            <person name="Gatherer D."/>
        </authorList>
    </citation>
    <scope>NUCLEOTIDE SEQUENCE [LARGE SCALE GENOMIC DNA]</scope>
    <source>
        <strain evidence="2">CUR178</strain>
    </source>
</reference>
<sequence>MHGTRYGGAALRHAFRLSSSFSSATACLSSRSTMEKVCSNAPKTRDPFLRDGTATRRFFRAYRAQLPFPARMFGIFLIGFTLGLVLEVFACKTHLYESVMMKKDARRHEFDEFVVDFRQRVERWQREDMGQRHSS</sequence>
<comment type="caution">
    <text evidence="2">The sequence shown here is derived from an EMBL/GenBank/DDBJ whole genome shotgun (WGS) entry which is preliminary data.</text>
</comment>
<dbReference type="AlphaFoldDB" id="A0A836HJ52"/>
<organism evidence="2 4">
    <name type="scientific">Leishmania enriettii</name>
    <dbReference type="NCBI Taxonomy" id="5663"/>
    <lineage>
        <taxon>Eukaryota</taxon>
        <taxon>Discoba</taxon>
        <taxon>Euglenozoa</taxon>
        <taxon>Kinetoplastea</taxon>
        <taxon>Metakinetoplastina</taxon>
        <taxon>Trypanosomatida</taxon>
        <taxon>Trypanosomatidae</taxon>
        <taxon>Leishmaniinae</taxon>
        <taxon>Leishmania</taxon>
    </lineage>
</organism>
<evidence type="ECO:0008006" key="5">
    <source>
        <dbReference type="Google" id="ProtNLM"/>
    </source>
</evidence>
<dbReference type="GeneID" id="94175310"/>
<keyword evidence="1" id="KW-1133">Transmembrane helix</keyword>
<dbReference type="EMBL" id="JAFHKP010000002">
    <property type="protein sequence ID" value="KAG5487157.1"/>
    <property type="molecule type" value="Genomic_DNA"/>
</dbReference>
<dbReference type="Proteomes" id="UP000674179">
    <property type="component" value="Chromosome 2"/>
</dbReference>
<name>A0A836HJ52_LEIEN</name>
<keyword evidence="1" id="KW-0472">Membrane</keyword>
<evidence type="ECO:0000256" key="1">
    <source>
        <dbReference type="SAM" id="Phobius"/>
    </source>
</evidence>
<feature type="transmembrane region" description="Helical" evidence="1">
    <location>
        <begin position="72"/>
        <end position="91"/>
    </location>
</feature>
<evidence type="ECO:0000313" key="2">
    <source>
        <dbReference type="EMBL" id="KAG5487157.1"/>
    </source>
</evidence>
<dbReference type="EMBL" id="JAFHKP010000002">
    <property type="protein sequence ID" value="KAG5487181.1"/>
    <property type="molecule type" value="Genomic_DNA"/>
</dbReference>
<keyword evidence="4" id="KW-1185">Reference proteome</keyword>
<dbReference type="PROSITE" id="PS51257">
    <property type="entry name" value="PROKAR_LIPOPROTEIN"/>
    <property type="match status" value="1"/>
</dbReference>
<evidence type="ECO:0000313" key="4">
    <source>
        <dbReference type="Proteomes" id="UP000674179"/>
    </source>
</evidence>
<dbReference type="RefSeq" id="XP_067696113.1">
    <property type="nucleotide sequence ID" value="XM_067839800.1"/>
</dbReference>
<proteinExistence type="predicted"/>
<evidence type="ECO:0000313" key="3">
    <source>
        <dbReference type="EMBL" id="KAG5487181.1"/>
    </source>
</evidence>
<keyword evidence="1" id="KW-0812">Transmembrane</keyword>
<dbReference type="OrthoDB" id="245940at2759"/>
<dbReference type="KEGG" id="lenr:94175310"/>
<accession>A0A836HJ52</accession>
<protein>
    <recommendedName>
        <fullName evidence="5">Transmembrane protein</fullName>
    </recommendedName>
</protein>